<dbReference type="Proteomes" id="UP000187404">
    <property type="component" value="Unassembled WGS sequence"/>
</dbReference>
<dbReference type="SUPFAM" id="SSF51556">
    <property type="entry name" value="Metallo-dependent hydrolases"/>
    <property type="match status" value="1"/>
</dbReference>
<dbReference type="Gene3D" id="3.10.310.70">
    <property type="match status" value="1"/>
</dbReference>
<evidence type="ECO:0000259" key="2">
    <source>
        <dbReference type="Pfam" id="PF07969"/>
    </source>
</evidence>
<dbReference type="InterPro" id="IPR011059">
    <property type="entry name" value="Metal-dep_hydrolase_composite"/>
</dbReference>
<comment type="caution">
    <text evidence="3">The sequence shown here is derived from an EMBL/GenBank/DDBJ whole genome shotgun (WGS) entry which is preliminary data.</text>
</comment>
<proteinExistence type="predicted"/>
<dbReference type="SUPFAM" id="SSF51338">
    <property type="entry name" value="Composite domain of metallo-dependent hydrolases"/>
    <property type="match status" value="1"/>
</dbReference>
<dbReference type="GO" id="GO:0016810">
    <property type="term" value="F:hydrolase activity, acting on carbon-nitrogen (but not peptide) bonds"/>
    <property type="evidence" value="ECO:0007669"/>
    <property type="project" value="InterPro"/>
</dbReference>
<dbReference type="RefSeq" id="WP_075711660.1">
    <property type="nucleotide sequence ID" value="NZ_MJIE01000001.1"/>
</dbReference>
<keyword evidence="4" id="KW-1185">Reference proteome</keyword>
<evidence type="ECO:0000313" key="4">
    <source>
        <dbReference type="Proteomes" id="UP000187404"/>
    </source>
</evidence>
<dbReference type="STRING" id="1261640.BHK98_00155"/>
<accession>A0A1Q9JEJ0</accession>
<reference evidence="3 4" key="1">
    <citation type="journal article" date="2016" name="Appl. Environ. Microbiol.">
        <title>Function and Phylogeny of Bacterial Butyryl Coenzyme A:Acetate Transferases and Their Diversity in the Proximal Colon of Swine.</title>
        <authorList>
            <person name="Trachsel J."/>
            <person name="Bayles D.O."/>
            <person name="Looft T."/>
            <person name="Levine U.Y."/>
            <person name="Allen H.K."/>
        </authorList>
    </citation>
    <scope>NUCLEOTIDE SEQUENCE [LARGE SCALE GENOMIC DNA]</scope>
    <source>
        <strain evidence="3 4">68-3-10</strain>
    </source>
</reference>
<dbReference type="Gene3D" id="3.20.20.140">
    <property type="entry name" value="Metal-dependent hydrolases"/>
    <property type="match status" value="1"/>
</dbReference>
<gene>
    <name evidence="3" type="ORF">BHK98_00155</name>
</gene>
<dbReference type="Gene3D" id="2.30.40.10">
    <property type="entry name" value="Urease, subunit C, domain 1"/>
    <property type="match status" value="1"/>
</dbReference>
<feature type="domain" description="Amidohydrolase 3" evidence="2">
    <location>
        <begin position="50"/>
        <end position="530"/>
    </location>
</feature>
<dbReference type="InterPro" id="IPR033932">
    <property type="entry name" value="YtcJ-like"/>
</dbReference>
<dbReference type="CDD" id="cd01300">
    <property type="entry name" value="YtcJ_like"/>
    <property type="match status" value="1"/>
</dbReference>
<dbReference type="OrthoDB" id="9767366at2"/>
<protein>
    <submittedName>
        <fullName evidence="3">Amidohydrolase</fullName>
    </submittedName>
</protein>
<dbReference type="PANTHER" id="PTHR22642">
    <property type="entry name" value="IMIDAZOLONEPROPIONASE"/>
    <property type="match status" value="1"/>
</dbReference>
<sequence>MKRAFVNGKIFTSDASRPEALYAEALLCDGGKVLFAGAEKDLPAGEYPRIDLGGRTVIPGFVDAHMHPVMLADFSRQIACLPPKVNSIQELIQEIARVRSEKSEGDWIKGWGYDEGKFAEHRSPNRYDLDKGSPDLPVFLTRSCEHIRCVNSRALELAGITRDTPDPQSGEIERDEHGEPTGVLKENARDLVLPFMPPETKESTVASLIDLGNLLTSQGIVAVTDMGNLHEGGNYEFYEEAVKRGFRQRVALYYMWDYFMDDPSFDITPELMDRNRQIRIAGLKLIGDGSISGKTAWLSEPYLGTEECGFPVYSDDSMERALDFCKRTGCQLSVHAMGGRAIDRVIDRVYPEKDWTDGKAPCLRVEHLTEPSDRAVARAAERGFGFASQPIFEHCEIETYKNNMDPERLRHIYPHRTMLDRGVKLCLSTDAPATSWAVPSDPFSNLKSAVTRYACDGTDIGQDERLDIETAMILYTKESAEVSGFAGLGMLKPGYAADFAVLSDDLFTVDPMKIDEVCVEETYIGGERIYCRKDLCSGNQCR</sequence>
<dbReference type="InterPro" id="IPR032466">
    <property type="entry name" value="Metal_Hydrolase"/>
</dbReference>
<dbReference type="PANTHER" id="PTHR22642:SF2">
    <property type="entry name" value="PROTEIN LONG AFTER FAR-RED 3"/>
    <property type="match status" value="1"/>
</dbReference>
<dbReference type="AlphaFoldDB" id="A0A1Q9JEJ0"/>
<name>A0A1Q9JEJ0_9FIRM</name>
<evidence type="ECO:0000256" key="1">
    <source>
        <dbReference type="SAM" id="MobiDB-lite"/>
    </source>
</evidence>
<keyword evidence="3" id="KW-0378">Hydrolase</keyword>
<feature type="region of interest" description="Disordered" evidence="1">
    <location>
        <begin position="161"/>
        <end position="180"/>
    </location>
</feature>
<organism evidence="3 4">
    <name type="scientific">Hornefia porci</name>
    <dbReference type="NCBI Taxonomy" id="2652292"/>
    <lineage>
        <taxon>Bacteria</taxon>
        <taxon>Bacillati</taxon>
        <taxon>Bacillota</taxon>
        <taxon>Clostridia</taxon>
        <taxon>Peptostreptococcales</taxon>
        <taxon>Anaerovoracaceae</taxon>
        <taxon>Hornefia</taxon>
    </lineage>
</organism>
<dbReference type="Pfam" id="PF07969">
    <property type="entry name" value="Amidohydro_3"/>
    <property type="match status" value="1"/>
</dbReference>
<dbReference type="InterPro" id="IPR013108">
    <property type="entry name" value="Amidohydro_3"/>
</dbReference>
<dbReference type="EMBL" id="MJIE01000001">
    <property type="protein sequence ID" value="OLR54640.1"/>
    <property type="molecule type" value="Genomic_DNA"/>
</dbReference>
<evidence type="ECO:0000313" key="3">
    <source>
        <dbReference type="EMBL" id="OLR54640.1"/>
    </source>
</evidence>